<feature type="chain" id="PRO_5045728118" description="Ig-like domain-containing protein" evidence="2">
    <location>
        <begin position="22"/>
        <end position="252"/>
    </location>
</feature>
<feature type="signal peptide" evidence="2">
    <location>
        <begin position="1"/>
        <end position="21"/>
    </location>
</feature>
<organism evidence="3 4">
    <name type="scientific">Xenotaenia resolanae</name>
    <dbReference type="NCBI Taxonomy" id="208358"/>
    <lineage>
        <taxon>Eukaryota</taxon>
        <taxon>Metazoa</taxon>
        <taxon>Chordata</taxon>
        <taxon>Craniata</taxon>
        <taxon>Vertebrata</taxon>
        <taxon>Euteleostomi</taxon>
        <taxon>Actinopterygii</taxon>
        <taxon>Neopterygii</taxon>
        <taxon>Teleostei</taxon>
        <taxon>Neoteleostei</taxon>
        <taxon>Acanthomorphata</taxon>
        <taxon>Ovalentaria</taxon>
        <taxon>Atherinomorphae</taxon>
        <taxon>Cyprinodontiformes</taxon>
        <taxon>Goodeidae</taxon>
        <taxon>Xenotaenia</taxon>
    </lineage>
</organism>
<proteinExistence type="predicted"/>
<accession>A0ABV0X5D0</accession>
<evidence type="ECO:0000313" key="4">
    <source>
        <dbReference type="Proteomes" id="UP001444071"/>
    </source>
</evidence>
<sequence>MKVQSAVALLLVELMVLLVAAQEPPKYFEIGGKLVLRPEFSGPITSITWKHNGNLVAEWIKDAVPLEYLGDLKGRSELDLTTGTLTVSNMLKADDGLFKVEINEKVLPGSFNAVGIRNLKQKKVEVIMRPLTCSSEASSCTMGCGENFGDAEPVQYFWKNGEAGKWESGEKRKVINNDEETRSFKSFTCKAKNLFSEKESDPLENPFCSTEVVGVVMRSVALLFLPILFVWFFWQNRTTFCRCGCKDRENDI</sequence>
<gene>
    <name evidence="3" type="ORF">XENORESO_019709</name>
</gene>
<keyword evidence="1" id="KW-1133">Transmembrane helix</keyword>
<dbReference type="InterPro" id="IPR036179">
    <property type="entry name" value="Ig-like_dom_sf"/>
</dbReference>
<dbReference type="Proteomes" id="UP001444071">
    <property type="component" value="Unassembled WGS sequence"/>
</dbReference>
<comment type="caution">
    <text evidence="3">The sequence shown here is derived from an EMBL/GenBank/DDBJ whole genome shotgun (WGS) entry which is preliminary data.</text>
</comment>
<evidence type="ECO:0008006" key="5">
    <source>
        <dbReference type="Google" id="ProtNLM"/>
    </source>
</evidence>
<keyword evidence="4" id="KW-1185">Reference proteome</keyword>
<keyword evidence="1" id="KW-0472">Membrane</keyword>
<keyword evidence="1" id="KW-0812">Transmembrane</keyword>
<dbReference type="Gene3D" id="2.60.40.10">
    <property type="entry name" value="Immunoglobulins"/>
    <property type="match status" value="1"/>
</dbReference>
<keyword evidence="2" id="KW-0732">Signal</keyword>
<dbReference type="EMBL" id="JAHRIM010087454">
    <property type="protein sequence ID" value="MEQ2276428.1"/>
    <property type="molecule type" value="Genomic_DNA"/>
</dbReference>
<reference evidence="3 4" key="1">
    <citation type="submission" date="2021-06" db="EMBL/GenBank/DDBJ databases">
        <authorList>
            <person name="Palmer J.M."/>
        </authorList>
    </citation>
    <scope>NUCLEOTIDE SEQUENCE [LARGE SCALE GENOMIC DNA]</scope>
    <source>
        <strain evidence="3 4">XR_2019</strain>
        <tissue evidence="3">Muscle</tissue>
    </source>
</reference>
<feature type="transmembrane region" description="Helical" evidence="1">
    <location>
        <begin position="212"/>
        <end position="234"/>
    </location>
</feature>
<protein>
    <recommendedName>
        <fullName evidence="5">Ig-like domain-containing protein</fullName>
    </recommendedName>
</protein>
<evidence type="ECO:0000256" key="1">
    <source>
        <dbReference type="SAM" id="Phobius"/>
    </source>
</evidence>
<evidence type="ECO:0000313" key="3">
    <source>
        <dbReference type="EMBL" id="MEQ2276428.1"/>
    </source>
</evidence>
<dbReference type="InterPro" id="IPR013783">
    <property type="entry name" value="Ig-like_fold"/>
</dbReference>
<evidence type="ECO:0000256" key="2">
    <source>
        <dbReference type="SAM" id="SignalP"/>
    </source>
</evidence>
<dbReference type="SUPFAM" id="SSF48726">
    <property type="entry name" value="Immunoglobulin"/>
    <property type="match status" value="1"/>
</dbReference>
<name>A0ABV0X5D0_9TELE</name>